<keyword evidence="3" id="KW-1185">Reference proteome</keyword>
<evidence type="ECO:0000256" key="1">
    <source>
        <dbReference type="SAM" id="SignalP"/>
    </source>
</evidence>
<dbReference type="Proteomes" id="UP000799770">
    <property type="component" value="Unassembled WGS sequence"/>
</dbReference>
<dbReference type="OrthoDB" id="3776135at2759"/>
<accession>A0A6A5ZTW0</accession>
<dbReference type="EMBL" id="ML977311">
    <property type="protein sequence ID" value="KAF2122267.1"/>
    <property type="molecule type" value="Genomic_DNA"/>
</dbReference>
<gene>
    <name evidence="2" type="ORF">BDV96DRAFT_640321</name>
</gene>
<evidence type="ECO:0000313" key="3">
    <source>
        <dbReference type="Proteomes" id="UP000799770"/>
    </source>
</evidence>
<evidence type="ECO:0000313" key="2">
    <source>
        <dbReference type="EMBL" id="KAF2122267.1"/>
    </source>
</evidence>
<proteinExistence type="predicted"/>
<organism evidence="2 3">
    <name type="scientific">Lophiotrema nucula</name>
    <dbReference type="NCBI Taxonomy" id="690887"/>
    <lineage>
        <taxon>Eukaryota</taxon>
        <taxon>Fungi</taxon>
        <taxon>Dikarya</taxon>
        <taxon>Ascomycota</taxon>
        <taxon>Pezizomycotina</taxon>
        <taxon>Dothideomycetes</taxon>
        <taxon>Pleosporomycetidae</taxon>
        <taxon>Pleosporales</taxon>
        <taxon>Lophiotremataceae</taxon>
        <taxon>Lophiotrema</taxon>
    </lineage>
</organism>
<protein>
    <submittedName>
        <fullName evidence="2">Uncharacterized protein</fullName>
    </submittedName>
</protein>
<keyword evidence="1" id="KW-0732">Signal</keyword>
<reference evidence="2" key="1">
    <citation type="journal article" date="2020" name="Stud. Mycol.">
        <title>101 Dothideomycetes genomes: a test case for predicting lifestyles and emergence of pathogens.</title>
        <authorList>
            <person name="Haridas S."/>
            <person name="Albert R."/>
            <person name="Binder M."/>
            <person name="Bloem J."/>
            <person name="Labutti K."/>
            <person name="Salamov A."/>
            <person name="Andreopoulos B."/>
            <person name="Baker S."/>
            <person name="Barry K."/>
            <person name="Bills G."/>
            <person name="Bluhm B."/>
            <person name="Cannon C."/>
            <person name="Castanera R."/>
            <person name="Culley D."/>
            <person name="Daum C."/>
            <person name="Ezra D."/>
            <person name="Gonzalez J."/>
            <person name="Henrissat B."/>
            <person name="Kuo A."/>
            <person name="Liang C."/>
            <person name="Lipzen A."/>
            <person name="Lutzoni F."/>
            <person name="Magnuson J."/>
            <person name="Mondo S."/>
            <person name="Nolan M."/>
            <person name="Ohm R."/>
            <person name="Pangilinan J."/>
            <person name="Park H.-J."/>
            <person name="Ramirez L."/>
            <person name="Alfaro M."/>
            <person name="Sun H."/>
            <person name="Tritt A."/>
            <person name="Yoshinaga Y."/>
            <person name="Zwiers L.-H."/>
            <person name="Turgeon B."/>
            <person name="Goodwin S."/>
            <person name="Spatafora J."/>
            <person name="Crous P."/>
            <person name="Grigoriev I."/>
        </authorList>
    </citation>
    <scope>NUCLEOTIDE SEQUENCE</scope>
    <source>
        <strain evidence="2">CBS 627.86</strain>
    </source>
</reference>
<feature type="signal peptide" evidence="1">
    <location>
        <begin position="1"/>
        <end position="19"/>
    </location>
</feature>
<name>A0A6A5ZTW0_9PLEO</name>
<feature type="chain" id="PRO_5025536357" evidence="1">
    <location>
        <begin position="20"/>
        <end position="750"/>
    </location>
</feature>
<dbReference type="AlphaFoldDB" id="A0A6A5ZTW0"/>
<sequence>MKLLHIIAAVFSTLTLASLEHSDLLPRGDYTAILTQIENDFVPVGRLTGQDLYDKVYTALDKLCPKGGFADSCITDKVVRIEHIEWDDHSNFKNDGHIDAYVSGNNFPRQHTDVRGALMHQLAAAFMLSTMDSKNCYHDDLKGRGNVYHCNAPRGACVYNSQPELKDTSMLCLHLRPNYTPVKGGSFDCTAVLGAVGDFLRNNKDGVQDEFKSALGASNIWSQERCTNNKVTHIDGSKMKMRRLEEPSHATERSTSETLSLHNGNWFSGEVTATTHDPVLRVRISTGDKVHVGQYKGQALYDAIHDGLHKMCKEEYGQNTCTPNDAASIPNVEYIYRGSVKTDAEVYIQGYKNNFPKNKQGLKDAFIHQVAGTFSVGSEDEKNCFTKKMNGKDYHWCNLPHEVKVWLDTGAIDGSDAFITVHLGFSKGTSMGGCFDCKAIVGRANAFAFDQGPEEEFKKAIGKTDKLDVVVDCFSWDVMCSKNLKTRDDPPALSSAWEPGSPSQIALVDGKWVDGNIADENIFATTSAHDPILRLQVHHNGDNEHTKVHVGQYHSHNDYGDLLYNSIKNALSKQCPEHRLGRETCNPGSMNAIFDDVEYSNESQHLSGDGKLFVGVQANYFPEDKPGLREAFIHLAAAAFKLATDDKKNCWEGYRPEGTSYWCNMPRKINIWLEDKEQPGENWAHIDVFAWFDKFLPGETGGCFDCKAGLGSLHHYATIEGPQADFAEALRIYPSRLSMVMDCADWNVQC</sequence>